<evidence type="ECO:0000313" key="1">
    <source>
        <dbReference type="EMBL" id="KAF4230205.1"/>
    </source>
</evidence>
<dbReference type="PANTHER" id="PTHR42749">
    <property type="entry name" value="CELL SHAPE-DETERMINING PROTEIN MREB"/>
    <property type="match status" value="1"/>
</dbReference>
<sequence length="581" mass="63767">MNTKGKLVVGVDYGTSFTGVSYAFLGEASLPIIKLVRSWPTPYGHVAGTKAPSKIAYPQGNCAIQENSWGFRIEHGASASSWTKLLLDSGVDITYFNDNSLEAATAMGIMKLPHGKVAIQVVTDFLREVYVHTCRELEKVLVKLRPPLRLRDVHMEFWFTTPAVWSDQIRFEYKEAAIRAGFGPSDDRPDDTICMLCEAEAAALAAFETMPLCGRGMQTKPGDGVLICDCGGGTVDVTSYLISEVSPKLLFDELTSAVGGMCGATAIDRNFYLLMSERFGASFKDLPFTQKAPGSKFMDIFQVIKETFCCSAVDRVYRLPLAMALNNPNPTFFDAENQLVLLSSNDLRGIFDPVLRQITQLIYRQIESANQEIGRFIINKIVLVGGFSQSPYLRERISGTFAVDGKLAILTPADPQAMVMRGAAIRGLGGPQPITRKCRSHYGFERSLSVKGTGTVPGFASWVLAKGERYAQNHTATEDLVVAHRAGDSLMKISNLYGYNDANPPQRVDHPGVYLIAQIMCDFASVDLAQFPQSRTGAQVEYLLGYSIEVTFGAQGDLKCKAVCQGRIVGETTVHFAREQW</sequence>
<gene>
    <name evidence="1" type="ORF">CNMCM6805_000840</name>
</gene>
<dbReference type="CDD" id="cd10170">
    <property type="entry name" value="ASKHA_NBD_HSP70"/>
    <property type="match status" value="1"/>
</dbReference>
<dbReference type="PRINTS" id="PR00301">
    <property type="entry name" value="HEATSHOCK70"/>
</dbReference>
<name>A0A8H4EDQ9_9EURO</name>
<evidence type="ECO:0008006" key="3">
    <source>
        <dbReference type="Google" id="ProtNLM"/>
    </source>
</evidence>
<dbReference type="AlphaFoldDB" id="A0A8H4EDQ9"/>
<reference evidence="1" key="1">
    <citation type="journal article" date="2020" name="bioRxiv">
        <title>Genomic and phenotypic heterogeneity of clinical isolates of the human pathogens Aspergillus fumigatus, Aspergillus lentulus and Aspergillus fumigatiaffinis.</title>
        <authorList>
            <person name="dos Santos R.A.C."/>
            <person name="Steenwyk J.L."/>
            <person name="Rivero-Menendez O."/>
            <person name="Mead M.E."/>
            <person name="Silva L.P."/>
            <person name="Bastos R.W."/>
            <person name="Alastruey-Izquierdo A."/>
            <person name="Goldman G.H."/>
            <person name="Rokas A."/>
        </authorList>
    </citation>
    <scope>NUCLEOTIDE SEQUENCE</scope>
    <source>
        <strain evidence="1">CNM-CM6805</strain>
    </source>
</reference>
<reference evidence="1" key="2">
    <citation type="submission" date="2020-04" db="EMBL/GenBank/DDBJ databases">
        <authorList>
            <person name="Santos R.A.C."/>
            <person name="Steenwyk J.L."/>
            <person name="Rivero-Menendez O."/>
            <person name="Mead M.E."/>
            <person name="Silva L.P."/>
            <person name="Bastos R.W."/>
            <person name="Alastruey-Izquierdo A."/>
            <person name="Goldman G.H."/>
            <person name="Rokas A."/>
        </authorList>
    </citation>
    <scope>NUCLEOTIDE SEQUENCE</scope>
    <source>
        <strain evidence="1">CNM-CM6805</strain>
    </source>
</reference>
<dbReference type="InterPro" id="IPR043129">
    <property type="entry name" value="ATPase_NBD"/>
</dbReference>
<protein>
    <recommendedName>
        <fullName evidence="3">Actin-like ATPase domain-containing protein</fullName>
    </recommendedName>
</protein>
<keyword evidence="2" id="KW-1185">Reference proteome</keyword>
<evidence type="ECO:0000313" key="2">
    <source>
        <dbReference type="Proteomes" id="UP000653565"/>
    </source>
</evidence>
<dbReference type="Proteomes" id="UP000653565">
    <property type="component" value="Unassembled WGS sequence"/>
</dbReference>
<dbReference type="Gene3D" id="3.90.640.10">
    <property type="entry name" value="Actin, Chain A, domain 4"/>
    <property type="match status" value="1"/>
</dbReference>
<dbReference type="OrthoDB" id="2963168at2759"/>
<organism evidence="1 2">
    <name type="scientific">Aspergillus fumigatiaffinis</name>
    <dbReference type="NCBI Taxonomy" id="340414"/>
    <lineage>
        <taxon>Eukaryota</taxon>
        <taxon>Fungi</taxon>
        <taxon>Dikarya</taxon>
        <taxon>Ascomycota</taxon>
        <taxon>Pezizomycotina</taxon>
        <taxon>Eurotiomycetes</taxon>
        <taxon>Eurotiomycetidae</taxon>
        <taxon>Eurotiales</taxon>
        <taxon>Aspergillaceae</taxon>
        <taxon>Aspergillus</taxon>
        <taxon>Aspergillus subgen. Fumigati</taxon>
    </lineage>
</organism>
<comment type="caution">
    <text evidence="1">The sequence shown here is derived from an EMBL/GenBank/DDBJ whole genome shotgun (WGS) entry which is preliminary data.</text>
</comment>
<dbReference type="SUPFAM" id="SSF53067">
    <property type="entry name" value="Actin-like ATPase domain"/>
    <property type="match status" value="2"/>
</dbReference>
<dbReference type="PANTHER" id="PTHR42749:SF1">
    <property type="entry name" value="CELL SHAPE-DETERMINING PROTEIN MREB"/>
    <property type="match status" value="1"/>
</dbReference>
<accession>A0A8H4EDQ9</accession>
<dbReference type="Gene3D" id="3.30.420.40">
    <property type="match status" value="2"/>
</dbReference>
<dbReference type="EMBL" id="JAAAPX010000119">
    <property type="protein sequence ID" value="KAF4230205.1"/>
    <property type="molecule type" value="Genomic_DNA"/>
</dbReference>
<proteinExistence type="predicted"/>